<name>A0A6A3NNT9_9STRA</name>
<accession>A0A6A3NNT9</accession>
<dbReference type="AlphaFoldDB" id="A0A6A3NNT9"/>
<feature type="signal peptide" evidence="1">
    <location>
        <begin position="1"/>
        <end position="21"/>
    </location>
</feature>
<proteinExistence type="predicted"/>
<sequence>MAGGKWPFGLSRVGTVAIALARLTVPNRDTTPCARRPRSGNEMCSGPDSQAIFVCEGCRPAVFGGRPLFTQAGSGRDETSWRTLVSRLACETFGPLRGGRLSL</sequence>
<evidence type="ECO:0000256" key="1">
    <source>
        <dbReference type="SAM" id="SignalP"/>
    </source>
</evidence>
<keyword evidence="1" id="KW-0732">Signal</keyword>
<evidence type="ECO:0000313" key="4">
    <source>
        <dbReference type="Proteomes" id="UP000429607"/>
    </source>
</evidence>
<gene>
    <name evidence="2" type="ORF">PR001_g5165</name>
    <name evidence="3" type="ORF">PR003_g5141</name>
</gene>
<protein>
    <recommendedName>
        <fullName evidence="6">Secreted protein</fullName>
    </recommendedName>
</protein>
<evidence type="ECO:0000313" key="3">
    <source>
        <dbReference type="EMBL" id="KAE9350939.1"/>
    </source>
</evidence>
<organism evidence="2 4">
    <name type="scientific">Phytophthora rubi</name>
    <dbReference type="NCBI Taxonomy" id="129364"/>
    <lineage>
        <taxon>Eukaryota</taxon>
        <taxon>Sar</taxon>
        <taxon>Stramenopiles</taxon>
        <taxon>Oomycota</taxon>
        <taxon>Peronosporomycetes</taxon>
        <taxon>Peronosporales</taxon>
        <taxon>Peronosporaceae</taxon>
        <taxon>Phytophthora</taxon>
    </lineage>
</organism>
<keyword evidence="5" id="KW-1185">Reference proteome</keyword>
<dbReference type="EMBL" id="QXFT01000207">
    <property type="protein sequence ID" value="KAE9350939.1"/>
    <property type="molecule type" value="Genomic_DNA"/>
</dbReference>
<reference evidence="2 4" key="1">
    <citation type="submission" date="2018-09" db="EMBL/GenBank/DDBJ databases">
        <title>Genomic investigation of the strawberry pathogen Phytophthora fragariae indicates pathogenicity is determined by transcriptional variation in three key races.</title>
        <authorList>
            <person name="Adams T.M."/>
            <person name="Armitage A.D."/>
            <person name="Sobczyk M.K."/>
            <person name="Bates H.J."/>
            <person name="Dunwell J.M."/>
            <person name="Nellist C.F."/>
            <person name="Harrison R.J."/>
        </authorList>
    </citation>
    <scope>NUCLEOTIDE SEQUENCE [LARGE SCALE GENOMIC DNA]</scope>
    <source>
        <strain evidence="2 4">SCRP249</strain>
        <strain evidence="3 5">SCRP333</strain>
    </source>
</reference>
<dbReference type="Proteomes" id="UP000429607">
    <property type="component" value="Unassembled WGS sequence"/>
</dbReference>
<evidence type="ECO:0008006" key="6">
    <source>
        <dbReference type="Google" id="ProtNLM"/>
    </source>
</evidence>
<evidence type="ECO:0000313" key="5">
    <source>
        <dbReference type="Proteomes" id="UP000434957"/>
    </source>
</evidence>
<feature type="chain" id="PRO_5036380270" description="Secreted protein" evidence="1">
    <location>
        <begin position="22"/>
        <end position="103"/>
    </location>
</feature>
<evidence type="ECO:0000313" key="2">
    <source>
        <dbReference type="EMBL" id="KAE9044935.1"/>
    </source>
</evidence>
<dbReference type="Proteomes" id="UP000434957">
    <property type="component" value="Unassembled WGS sequence"/>
</dbReference>
<dbReference type="EMBL" id="QXFV01000226">
    <property type="protein sequence ID" value="KAE9044935.1"/>
    <property type="molecule type" value="Genomic_DNA"/>
</dbReference>
<comment type="caution">
    <text evidence="2">The sequence shown here is derived from an EMBL/GenBank/DDBJ whole genome shotgun (WGS) entry which is preliminary data.</text>
</comment>